<proteinExistence type="predicted"/>
<organism evidence="1 2">
    <name type="scientific">Cymbomonas tetramitiformis</name>
    <dbReference type="NCBI Taxonomy" id="36881"/>
    <lineage>
        <taxon>Eukaryota</taxon>
        <taxon>Viridiplantae</taxon>
        <taxon>Chlorophyta</taxon>
        <taxon>Pyramimonadophyceae</taxon>
        <taxon>Pyramimonadales</taxon>
        <taxon>Pyramimonadaceae</taxon>
        <taxon>Cymbomonas</taxon>
    </lineage>
</organism>
<sequence>MDANVLAMAKARYSEALAGDIVLKIEQKAKADDVTMQFEEVLESLGEFDDGALQAEDNDNTPEVGIEMLSDLAEAMMFGAAPAAQP</sequence>
<gene>
    <name evidence="1" type="ORF">CYMTET_48059</name>
</gene>
<name>A0AAE0EVI8_9CHLO</name>
<reference evidence="1 2" key="1">
    <citation type="journal article" date="2015" name="Genome Biol. Evol.">
        <title>Comparative Genomics of a Bacterivorous Green Alga Reveals Evolutionary Causalities and Consequences of Phago-Mixotrophic Mode of Nutrition.</title>
        <authorList>
            <person name="Burns J.A."/>
            <person name="Paasch A."/>
            <person name="Narechania A."/>
            <person name="Kim E."/>
        </authorList>
    </citation>
    <scope>NUCLEOTIDE SEQUENCE [LARGE SCALE GENOMIC DNA]</scope>
    <source>
        <strain evidence="1 2">PLY_AMNH</strain>
    </source>
</reference>
<evidence type="ECO:0000313" key="2">
    <source>
        <dbReference type="Proteomes" id="UP001190700"/>
    </source>
</evidence>
<dbReference type="Proteomes" id="UP001190700">
    <property type="component" value="Unassembled WGS sequence"/>
</dbReference>
<evidence type="ECO:0000313" key="1">
    <source>
        <dbReference type="EMBL" id="KAK3242241.1"/>
    </source>
</evidence>
<protein>
    <submittedName>
        <fullName evidence="1">Uncharacterized protein</fullName>
    </submittedName>
</protein>
<dbReference type="AlphaFoldDB" id="A0AAE0EVI8"/>
<keyword evidence="2" id="KW-1185">Reference proteome</keyword>
<accession>A0AAE0EVI8</accession>
<comment type="caution">
    <text evidence="1">The sequence shown here is derived from an EMBL/GenBank/DDBJ whole genome shotgun (WGS) entry which is preliminary data.</text>
</comment>
<dbReference type="EMBL" id="LGRX02033207">
    <property type="protein sequence ID" value="KAK3242241.1"/>
    <property type="molecule type" value="Genomic_DNA"/>
</dbReference>